<dbReference type="Proteomes" id="UP000014071">
    <property type="component" value="Unassembled WGS sequence"/>
</dbReference>
<dbReference type="RefSeq" id="XP_012186198.1">
    <property type="nucleotide sequence ID" value="XM_012330808.1"/>
</dbReference>
<dbReference type="GeneID" id="24105477"/>
<evidence type="ECO:0000313" key="3">
    <source>
        <dbReference type="EMBL" id="GAC92611.1"/>
    </source>
</evidence>
<keyword evidence="2" id="KW-0812">Transmembrane</keyword>
<dbReference type="AlphaFoldDB" id="R9NVZ0"/>
<dbReference type="OrthoDB" id="2556641at2759"/>
<feature type="compositionally biased region" description="Polar residues" evidence="1">
    <location>
        <begin position="65"/>
        <end position="90"/>
    </location>
</feature>
<evidence type="ECO:0000256" key="2">
    <source>
        <dbReference type="SAM" id="Phobius"/>
    </source>
</evidence>
<feature type="region of interest" description="Disordered" evidence="1">
    <location>
        <begin position="1"/>
        <end position="112"/>
    </location>
</feature>
<dbReference type="eggNOG" id="ENOG502RDRF">
    <property type="taxonomic scope" value="Eukaryota"/>
</dbReference>
<proteinExistence type="predicted"/>
<feature type="region of interest" description="Disordered" evidence="1">
    <location>
        <begin position="130"/>
        <end position="172"/>
    </location>
</feature>
<sequence length="235" mass="25180">MDSGEEVEEVRRASLSSSPSRHFSSLPYPGSRRSSKMFGFGSNHNAKDLGVEDEHHFPVFINGVESHTPSSHDPSPWTSTGPSPISTPASSMGHVESSEESPSNGRSHERKRSSWLGHLPASYFTSHRASTCNADGTSPPPVMARSGKRLGSRPSSSSSNSGNSTCRFSGFRGGRDNKADEIANDSVDAEEKIESLVPNAQFLGLMLLIILLISSPLIKVLSVLLFLALLVADDS</sequence>
<accession>R9NVZ0</accession>
<dbReference type="EMBL" id="DF238767">
    <property type="protein sequence ID" value="GAC92611.1"/>
    <property type="molecule type" value="Genomic_DNA"/>
</dbReference>
<protein>
    <submittedName>
        <fullName evidence="3">Uncharacterized protein</fullName>
    </submittedName>
</protein>
<feature type="compositionally biased region" description="Low complexity" evidence="1">
    <location>
        <begin position="13"/>
        <end position="25"/>
    </location>
</feature>
<evidence type="ECO:0000313" key="4">
    <source>
        <dbReference type="Proteomes" id="UP000014071"/>
    </source>
</evidence>
<feature type="transmembrane region" description="Helical" evidence="2">
    <location>
        <begin position="202"/>
        <end position="232"/>
    </location>
</feature>
<keyword evidence="2" id="KW-1133">Transmembrane helix</keyword>
<feature type="compositionally biased region" description="Basic and acidic residues" evidence="1">
    <location>
        <begin position="45"/>
        <end position="57"/>
    </location>
</feature>
<dbReference type="HOGENOM" id="CLU_1338286_0_0_1"/>
<keyword evidence="4" id="KW-1185">Reference proteome</keyword>
<organism evidence="3 4">
    <name type="scientific">Pseudozyma hubeiensis (strain SY62)</name>
    <name type="common">Yeast</name>
    <dbReference type="NCBI Taxonomy" id="1305764"/>
    <lineage>
        <taxon>Eukaryota</taxon>
        <taxon>Fungi</taxon>
        <taxon>Dikarya</taxon>
        <taxon>Basidiomycota</taxon>
        <taxon>Ustilaginomycotina</taxon>
        <taxon>Ustilaginomycetes</taxon>
        <taxon>Ustilaginales</taxon>
        <taxon>Ustilaginaceae</taxon>
        <taxon>Pseudozyma</taxon>
    </lineage>
</organism>
<feature type="compositionally biased region" description="Low complexity" evidence="1">
    <location>
        <begin position="152"/>
        <end position="164"/>
    </location>
</feature>
<name>R9NVZ0_PSEHS</name>
<reference evidence="4" key="1">
    <citation type="journal article" date="2013" name="Genome Announc.">
        <title>Draft genome sequence of the basidiomycetous yeast-like fungus Pseudozyma hubeiensis SY62, which produces an abundant amount of the biosurfactant mannosylerythritol lipids.</title>
        <authorList>
            <person name="Konishi M."/>
            <person name="Hatada Y."/>
            <person name="Horiuchi J."/>
        </authorList>
    </citation>
    <scope>NUCLEOTIDE SEQUENCE [LARGE SCALE GENOMIC DNA]</scope>
    <source>
        <strain evidence="4">SY62</strain>
    </source>
</reference>
<evidence type="ECO:0000256" key="1">
    <source>
        <dbReference type="SAM" id="MobiDB-lite"/>
    </source>
</evidence>
<gene>
    <name evidence="3" type="ORF">PHSY_000165</name>
</gene>
<keyword evidence="2" id="KW-0472">Membrane</keyword>